<evidence type="ECO:0008006" key="3">
    <source>
        <dbReference type="Google" id="ProtNLM"/>
    </source>
</evidence>
<proteinExistence type="predicted"/>
<dbReference type="EMBL" id="NHMP01000005">
    <property type="protein sequence ID" value="OXE47209.1"/>
    <property type="molecule type" value="Genomic_DNA"/>
</dbReference>
<dbReference type="AlphaFoldDB" id="A0A227KHY6"/>
<evidence type="ECO:0000313" key="2">
    <source>
        <dbReference type="Proteomes" id="UP000214610"/>
    </source>
</evidence>
<name>A0A227KHY6_9BURK</name>
<dbReference type="Proteomes" id="UP000214610">
    <property type="component" value="Unassembled WGS sequence"/>
</dbReference>
<keyword evidence="2" id="KW-1185">Reference proteome</keyword>
<dbReference type="InterPro" id="IPR037914">
    <property type="entry name" value="SpoVT-AbrB_sf"/>
</dbReference>
<gene>
    <name evidence="1" type="ORF">ADH67_08585</name>
</gene>
<dbReference type="Gene3D" id="2.10.260.10">
    <property type="match status" value="1"/>
</dbReference>
<dbReference type="SUPFAM" id="SSF89447">
    <property type="entry name" value="AbrB/MazE/MraZ-like"/>
    <property type="match status" value="1"/>
</dbReference>
<accession>A0A227KHY6</accession>
<reference evidence="2" key="1">
    <citation type="submission" date="2017-05" db="EMBL/GenBank/DDBJ databases">
        <title>Improved OligoMM genomes.</title>
        <authorList>
            <person name="Garzetti D."/>
        </authorList>
    </citation>
    <scope>NUCLEOTIDE SEQUENCE [LARGE SCALE GENOMIC DNA]</scope>
    <source>
        <strain evidence="2">YL45</strain>
    </source>
</reference>
<comment type="caution">
    <text evidence="1">The sequence shown here is derived from an EMBL/GenBank/DDBJ whole genome shotgun (WGS) entry which is preliminary data.</text>
</comment>
<sequence length="89" mass="10119">MRTTTTVRKPRGSAITTLPPFISNFLKVEIGDELSWEIRTGEVILTSSKTRRKRTKLNDLLDKFGATQNTQSLEDEQWLNSAPQGRELV</sequence>
<protein>
    <recommendedName>
        <fullName evidence="3">SpoVT-AbrB domain-containing protein</fullName>
    </recommendedName>
</protein>
<evidence type="ECO:0000313" key="1">
    <source>
        <dbReference type="EMBL" id="OXE47209.1"/>
    </source>
</evidence>
<organism evidence="1 2">
    <name type="scientific">Turicimonas muris</name>
    <dbReference type="NCBI Taxonomy" id="1796652"/>
    <lineage>
        <taxon>Bacteria</taxon>
        <taxon>Pseudomonadati</taxon>
        <taxon>Pseudomonadota</taxon>
        <taxon>Betaproteobacteria</taxon>
        <taxon>Burkholderiales</taxon>
        <taxon>Sutterellaceae</taxon>
        <taxon>Turicimonas</taxon>
    </lineage>
</organism>